<dbReference type="GO" id="GO:0030246">
    <property type="term" value="F:carbohydrate binding"/>
    <property type="evidence" value="ECO:0007669"/>
    <property type="project" value="UniProtKB-KW"/>
</dbReference>
<reference evidence="22" key="1">
    <citation type="submission" date="2018-02" db="EMBL/GenBank/DDBJ databases">
        <authorList>
            <person name="Cohen D.B."/>
            <person name="Kent A.D."/>
        </authorList>
    </citation>
    <scope>NUCLEOTIDE SEQUENCE</scope>
</reference>
<dbReference type="FunFam" id="1.10.510.10:FF:001019">
    <property type="entry name" value="G-type lectin S-receptor-like serine/threonine-protein kinase B120"/>
    <property type="match status" value="1"/>
</dbReference>
<name>A0A2N9FP13_FAGSY</name>
<evidence type="ECO:0000256" key="18">
    <source>
        <dbReference type="SAM" id="Phobius"/>
    </source>
</evidence>
<dbReference type="GO" id="GO:0005886">
    <property type="term" value="C:plasma membrane"/>
    <property type="evidence" value="ECO:0007669"/>
    <property type="project" value="UniProtKB-SubCell"/>
</dbReference>
<feature type="domain" description="Gnk2-homologous" evidence="21">
    <location>
        <begin position="256"/>
        <end position="359"/>
    </location>
</feature>
<keyword evidence="13 18" id="KW-0472">Membrane</keyword>
<dbReference type="InterPro" id="IPR002902">
    <property type="entry name" value="GNK2"/>
</dbReference>
<dbReference type="Gene3D" id="3.30.200.20">
    <property type="entry name" value="Phosphorylase Kinase, domain 1"/>
    <property type="match status" value="1"/>
</dbReference>
<keyword evidence="5 18" id="KW-0812">Transmembrane</keyword>
<dbReference type="Gene3D" id="1.10.510.10">
    <property type="entry name" value="Transferase(Phosphotransferase) domain 1"/>
    <property type="match status" value="2"/>
</dbReference>
<dbReference type="PROSITE" id="PS51473">
    <property type="entry name" value="GNK2"/>
    <property type="match status" value="4"/>
</dbReference>
<dbReference type="InterPro" id="IPR001245">
    <property type="entry name" value="Ser-Thr/Tyr_kinase_cat_dom"/>
</dbReference>
<evidence type="ECO:0000256" key="2">
    <source>
        <dbReference type="ARBA" id="ARBA00022475"/>
    </source>
</evidence>
<evidence type="ECO:0000256" key="4">
    <source>
        <dbReference type="ARBA" id="ARBA00022679"/>
    </source>
</evidence>
<evidence type="ECO:0000256" key="9">
    <source>
        <dbReference type="ARBA" id="ARBA00022741"/>
    </source>
</evidence>
<evidence type="ECO:0000256" key="13">
    <source>
        <dbReference type="ARBA" id="ARBA00023136"/>
    </source>
</evidence>
<dbReference type="CDD" id="cd23509">
    <property type="entry name" value="Gnk2-like"/>
    <property type="match status" value="4"/>
</dbReference>
<dbReference type="FunFam" id="3.30.200.20:FF:000330">
    <property type="entry name" value="G-type lectin S-receptor-like serine/threonine-protein kinase At4g03230"/>
    <property type="match status" value="1"/>
</dbReference>
<dbReference type="EMBL" id="OIVN01001033">
    <property type="protein sequence ID" value="SPC88958.1"/>
    <property type="molecule type" value="Genomic_DNA"/>
</dbReference>
<keyword evidence="9" id="KW-0547">Nucleotide-binding</keyword>
<keyword evidence="15" id="KW-0675">Receptor</keyword>
<accession>A0A2N9FP13</accession>
<evidence type="ECO:0000256" key="3">
    <source>
        <dbReference type="ARBA" id="ARBA00022527"/>
    </source>
</evidence>
<evidence type="ECO:0000313" key="22">
    <source>
        <dbReference type="EMBL" id="SPC88958.1"/>
    </source>
</evidence>
<evidence type="ECO:0000256" key="6">
    <source>
        <dbReference type="ARBA" id="ARBA00022729"/>
    </source>
</evidence>
<protein>
    <recommendedName>
        <fullName evidence="23">Cysteine-rich receptor-like protein kinase</fullName>
    </recommendedName>
</protein>
<evidence type="ECO:0000256" key="15">
    <source>
        <dbReference type="ARBA" id="ARBA00023170"/>
    </source>
</evidence>
<dbReference type="PANTHER" id="PTHR27002">
    <property type="entry name" value="RECEPTOR-LIKE SERINE/THREONINE-PROTEIN KINASE SD1-8"/>
    <property type="match status" value="1"/>
</dbReference>
<dbReference type="SUPFAM" id="SSF56112">
    <property type="entry name" value="Protein kinase-like (PK-like)"/>
    <property type="match status" value="1"/>
</dbReference>
<keyword evidence="11" id="KW-0067">ATP-binding</keyword>
<dbReference type="GO" id="GO:0005524">
    <property type="term" value="F:ATP binding"/>
    <property type="evidence" value="ECO:0007669"/>
    <property type="project" value="UniProtKB-KW"/>
</dbReference>
<dbReference type="GO" id="GO:0004674">
    <property type="term" value="F:protein serine/threonine kinase activity"/>
    <property type="evidence" value="ECO:0007669"/>
    <property type="project" value="UniProtKB-KW"/>
</dbReference>
<dbReference type="PROSITE" id="PS00108">
    <property type="entry name" value="PROTEIN_KINASE_ST"/>
    <property type="match status" value="1"/>
</dbReference>
<dbReference type="Gene3D" id="3.30.430.20">
    <property type="entry name" value="Gnk2 domain, C-X8-C-X2-C motif"/>
    <property type="match status" value="4"/>
</dbReference>
<keyword evidence="4" id="KW-0808">Transferase</keyword>
<evidence type="ECO:0000256" key="5">
    <source>
        <dbReference type="ARBA" id="ARBA00022692"/>
    </source>
</evidence>
<feature type="domain" description="Gnk2-homologous" evidence="21">
    <location>
        <begin position="132"/>
        <end position="239"/>
    </location>
</feature>
<keyword evidence="2" id="KW-1003">Cell membrane</keyword>
<dbReference type="FunFam" id="3.30.430.20:FF:000003">
    <property type="entry name" value="Cysteine-rich RLK (RECEPTOR-like protein kinase) 10"/>
    <property type="match status" value="2"/>
</dbReference>
<feature type="domain" description="Protein kinase" evidence="20">
    <location>
        <begin position="582"/>
        <end position="828"/>
    </location>
</feature>
<evidence type="ECO:0000256" key="14">
    <source>
        <dbReference type="ARBA" id="ARBA00023157"/>
    </source>
</evidence>
<evidence type="ECO:0000256" key="11">
    <source>
        <dbReference type="ARBA" id="ARBA00022840"/>
    </source>
</evidence>
<keyword evidence="3" id="KW-0723">Serine/threonine-protein kinase</keyword>
<feature type="domain" description="Gnk2-homologous" evidence="21">
    <location>
        <begin position="23"/>
        <end position="126"/>
    </location>
</feature>
<evidence type="ECO:0000256" key="12">
    <source>
        <dbReference type="ARBA" id="ARBA00022989"/>
    </source>
</evidence>
<dbReference type="Pfam" id="PF07714">
    <property type="entry name" value="PK_Tyr_Ser-Thr"/>
    <property type="match status" value="1"/>
</dbReference>
<dbReference type="InterPro" id="IPR038408">
    <property type="entry name" value="GNK2_sf"/>
</dbReference>
<proteinExistence type="predicted"/>
<dbReference type="InterPro" id="IPR000719">
    <property type="entry name" value="Prot_kinase_dom"/>
</dbReference>
<evidence type="ECO:0000256" key="10">
    <source>
        <dbReference type="ARBA" id="ARBA00022777"/>
    </source>
</evidence>
<gene>
    <name evidence="22" type="ORF">FSB_LOCUS16840</name>
</gene>
<keyword evidence="10" id="KW-0418">Kinase</keyword>
<feature type="chain" id="PRO_5014925622" description="Cysteine-rich receptor-like protein kinase" evidence="19">
    <location>
        <begin position="20"/>
        <end position="870"/>
    </location>
</feature>
<evidence type="ECO:0000256" key="7">
    <source>
        <dbReference type="ARBA" id="ARBA00022734"/>
    </source>
</evidence>
<evidence type="ECO:0000256" key="19">
    <source>
        <dbReference type="SAM" id="SignalP"/>
    </source>
</evidence>
<keyword evidence="8" id="KW-0677">Repeat</keyword>
<keyword evidence="6 19" id="KW-0732">Signal</keyword>
<feature type="domain" description="Gnk2-homologous" evidence="21">
    <location>
        <begin position="365"/>
        <end position="473"/>
    </location>
</feature>
<dbReference type="PROSITE" id="PS50011">
    <property type="entry name" value="PROTEIN_KINASE_DOM"/>
    <property type="match status" value="1"/>
</dbReference>
<organism evidence="22">
    <name type="scientific">Fagus sylvatica</name>
    <name type="common">Beechnut</name>
    <dbReference type="NCBI Taxonomy" id="28930"/>
    <lineage>
        <taxon>Eukaryota</taxon>
        <taxon>Viridiplantae</taxon>
        <taxon>Streptophyta</taxon>
        <taxon>Embryophyta</taxon>
        <taxon>Tracheophyta</taxon>
        <taxon>Spermatophyta</taxon>
        <taxon>Magnoliopsida</taxon>
        <taxon>eudicotyledons</taxon>
        <taxon>Gunneridae</taxon>
        <taxon>Pentapetalae</taxon>
        <taxon>rosids</taxon>
        <taxon>fabids</taxon>
        <taxon>Fagales</taxon>
        <taxon>Fagaceae</taxon>
        <taxon>Fagus</taxon>
    </lineage>
</organism>
<evidence type="ECO:0000256" key="1">
    <source>
        <dbReference type="ARBA" id="ARBA00004251"/>
    </source>
</evidence>
<feature type="region of interest" description="Disordered" evidence="17">
    <location>
        <begin position="851"/>
        <end position="870"/>
    </location>
</feature>
<comment type="subcellular location">
    <subcellularLocation>
        <location evidence="1">Cell membrane</location>
        <topology evidence="1">Single-pass type I membrane protein</topology>
    </subcellularLocation>
</comment>
<dbReference type="PANTHER" id="PTHR27002:SF804">
    <property type="entry name" value="OS02G0710500 PROTEIN"/>
    <property type="match status" value="1"/>
</dbReference>
<evidence type="ECO:0000256" key="17">
    <source>
        <dbReference type="SAM" id="MobiDB-lite"/>
    </source>
</evidence>
<dbReference type="SMART" id="SM00220">
    <property type="entry name" value="S_TKc"/>
    <property type="match status" value="1"/>
</dbReference>
<keyword evidence="12 18" id="KW-1133">Transmembrane helix</keyword>
<sequence>MKVGCSRLVLFFYFALIHAIIPTSATQYCYETGNYTSNSTYRANLESLLTSMTSNTKINYGFYNFSAGEYPNEVNAIALCRADISPNVCRTCINTSSQDLLKACPNQKEAIFWDTLCFVRYSNRSIFGIMEADLKIASYNIGNVSNVVEFNKVLFPLLESLRNRASSGNSTLKFALQSVPTLDYQTLYALLQCTPDLNKTDCNYCLSQVQNFIPQCCYGKQGGIFVAPSCNLRFEIYPFFDPSAEPPPVLPPSTTTQAAQYCYDTGTYTPNSTYRENLDTVWTSMLLDTKINYGFYNFSEGESPDKVSAIALCSPDISSNECRSCIKESSYKLLQSCPYQKEAIIWPDQCSLRYSFKSIFGIMDTAPMHFFYNTSNFLDVEEFHKVLYPLLDNLRNRTSSGNSTHKFAFQSEPVPNYSQNIYALLKCTPDLNKTDCNHCLSQVLNFIPQCCYGKQGGKFATPSCDLRFEVYNFFGLSTELPPVLPPTTQGDGGNKTIIITISSIASIAVVAALLGFWYYPSFGRRKRQRDGEMSQEIPLRRNLAGSLSLHLMDGSIFESDHDNGAEIHYFNLSTILTATNSFSDANKLGEGGFGPVYKGKLNNGKEIAVKRLSMKSNQGLAEFKNEVILIAKLQHRNLVRLLGCCLEGDEKLLVYEYMANTSLDAFLFDTKKCIQLDWAKRINIVNGIAKGLQYLHEDSRLKIIHRDMKASNVLLDDEMIPKISDFGTARIFGANQIEANTNRVVEIVSGKKNSSSNHPERAQSLMSYAWQLWNEGKGLELIDLTIVHTCPISEALRLIQIALLCVQEDPNERPTMSMVILMLASKAINLPQPLEPPFSVGRLIMSDQSSTNGTGTGFITSDKSSTSASG</sequence>
<keyword evidence="14" id="KW-1015">Disulfide bond</keyword>
<dbReference type="AlphaFoldDB" id="A0A2N9FP13"/>
<dbReference type="InterPro" id="IPR011009">
    <property type="entry name" value="Kinase-like_dom_sf"/>
</dbReference>
<evidence type="ECO:0008006" key="23">
    <source>
        <dbReference type="Google" id="ProtNLM"/>
    </source>
</evidence>
<keyword evidence="16" id="KW-0325">Glycoprotein</keyword>
<keyword evidence="7" id="KW-0430">Lectin</keyword>
<dbReference type="InterPro" id="IPR008271">
    <property type="entry name" value="Ser/Thr_kinase_AS"/>
</dbReference>
<evidence type="ECO:0000256" key="8">
    <source>
        <dbReference type="ARBA" id="ARBA00022737"/>
    </source>
</evidence>
<evidence type="ECO:0000259" key="20">
    <source>
        <dbReference type="PROSITE" id="PS50011"/>
    </source>
</evidence>
<dbReference type="FunFam" id="3.30.430.20:FF:000002">
    <property type="entry name" value="Cysteine-rich receptor-like protein kinase 10"/>
    <property type="match status" value="2"/>
</dbReference>
<feature type="signal peptide" evidence="19">
    <location>
        <begin position="1"/>
        <end position="19"/>
    </location>
</feature>
<evidence type="ECO:0000259" key="21">
    <source>
        <dbReference type="PROSITE" id="PS51473"/>
    </source>
</evidence>
<feature type="transmembrane region" description="Helical" evidence="18">
    <location>
        <begin position="497"/>
        <end position="519"/>
    </location>
</feature>
<dbReference type="Pfam" id="PF01657">
    <property type="entry name" value="Stress-antifung"/>
    <property type="match status" value="4"/>
</dbReference>
<evidence type="ECO:0000256" key="16">
    <source>
        <dbReference type="ARBA" id="ARBA00023180"/>
    </source>
</evidence>